<dbReference type="PANTHER" id="PTHR33429">
    <property type="entry name" value="OS02G0708000 PROTEIN-RELATED"/>
    <property type="match status" value="1"/>
</dbReference>
<accession>A0AAV8REL7</accession>
<comment type="caution">
    <text evidence="3">The sequence shown here is derived from an EMBL/GenBank/DDBJ whole genome shotgun (WGS) entry which is preliminary data.</text>
</comment>
<evidence type="ECO:0000313" key="3">
    <source>
        <dbReference type="EMBL" id="KAJ8494112.1"/>
    </source>
</evidence>
<dbReference type="AlphaFoldDB" id="A0AAV8REL7"/>
<keyword evidence="2" id="KW-0472">Membrane</keyword>
<feature type="region of interest" description="Disordered" evidence="1">
    <location>
        <begin position="62"/>
        <end position="111"/>
    </location>
</feature>
<keyword evidence="2" id="KW-0812">Transmembrane</keyword>
<keyword evidence="2" id="KW-1133">Transmembrane helix</keyword>
<reference evidence="3 4" key="1">
    <citation type="submission" date="2022-12" db="EMBL/GenBank/DDBJ databases">
        <title>Chromosome-scale assembly of the Ensete ventricosum genome.</title>
        <authorList>
            <person name="Dussert Y."/>
            <person name="Stocks J."/>
            <person name="Wendawek A."/>
            <person name="Woldeyes F."/>
            <person name="Nichols R.A."/>
            <person name="Borrell J.S."/>
        </authorList>
    </citation>
    <scope>NUCLEOTIDE SEQUENCE [LARGE SCALE GENOMIC DNA]</scope>
    <source>
        <strain evidence="4">cv. Maze</strain>
        <tissue evidence="3">Seeds</tissue>
    </source>
</reference>
<protein>
    <submittedName>
        <fullName evidence="3">Uncharacterized protein</fullName>
    </submittedName>
</protein>
<feature type="transmembrane region" description="Helical" evidence="2">
    <location>
        <begin position="27"/>
        <end position="49"/>
    </location>
</feature>
<evidence type="ECO:0000256" key="1">
    <source>
        <dbReference type="SAM" id="MobiDB-lite"/>
    </source>
</evidence>
<dbReference type="EMBL" id="JAQQAF010000004">
    <property type="protein sequence ID" value="KAJ8494112.1"/>
    <property type="molecule type" value="Genomic_DNA"/>
</dbReference>
<organism evidence="3 4">
    <name type="scientific">Ensete ventricosum</name>
    <name type="common">Abyssinian banana</name>
    <name type="synonym">Musa ensete</name>
    <dbReference type="NCBI Taxonomy" id="4639"/>
    <lineage>
        <taxon>Eukaryota</taxon>
        <taxon>Viridiplantae</taxon>
        <taxon>Streptophyta</taxon>
        <taxon>Embryophyta</taxon>
        <taxon>Tracheophyta</taxon>
        <taxon>Spermatophyta</taxon>
        <taxon>Magnoliopsida</taxon>
        <taxon>Liliopsida</taxon>
        <taxon>Zingiberales</taxon>
        <taxon>Musaceae</taxon>
        <taxon>Ensete</taxon>
    </lineage>
</organism>
<feature type="compositionally biased region" description="Basic and acidic residues" evidence="1">
    <location>
        <begin position="62"/>
        <end position="71"/>
    </location>
</feature>
<gene>
    <name evidence="3" type="ORF">OPV22_015833</name>
</gene>
<evidence type="ECO:0000313" key="4">
    <source>
        <dbReference type="Proteomes" id="UP001222027"/>
    </source>
</evidence>
<proteinExistence type="predicted"/>
<dbReference type="Proteomes" id="UP001222027">
    <property type="component" value="Unassembled WGS sequence"/>
</dbReference>
<sequence length="111" mass="11281">MSSLKQPTIVYPQYIAARHGSGSFAPVFIVLAVIAVLVAAACYVGQVFARRYLRPVSRMDRALESKGEDGSQVKPGAGSGGSEGDDNAKDEEVGGSGGGTVDPCPAGAPSP</sequence>
<dbReference type="PANTHER" id="PTHR33429:SF7">
    <property type="entry name" value="OS02G0708000 PROTEIN"/>
    <property type="match status" value="1"/>
</dbReference>
<keyword evidence="4" id="KW-1185">Reference proteome</keyword>
<evidence type="ECO:0000256" key="2">
    <source>
        <dbReference type="SAM" id="Phobius"/>
    </source>
</evidence>
<name>A0AAV8REL7_ENSVE</name>